<keyword evidence="6" id="KW-0067">ATP-binding</keyword>
<dbReference type="InterPro" id="IPR001650">
    <property type="entry name" value="Helicase_C-like"/>
</dbReference>
<organism evidence="6 7">
    <name type="scientific">Candidatus Erysipelatoclostridium merdavium</name>
    <dbReference type="NCBI Taxonomy" id="2838566"/>
    <lineage>
        <taxon>Bacteria</taxon>
        <taxon>Bacillati</taxon>
        <taxon>Bacillota</taxon>
        <taxon>Erysipelotrichia</taxon>
        <taxon>Erysipelotrichales</taxon>
        <taxon>Erysipelotrichales incertae sedis</taxon>
    </lineage>
</organism>
<dbReference type="PANTHER" id="PTHR10799">
    <property type="entry name" value="SNF2/RAD54 HELICASE FAMILY"/>
    <property type="match status" value="1"/>
</dbReference>
<dbReference type="Gene3D" id="3.40.50.300">
    <property type="entry name" value="P-loop containing nucleotide triphosphate hydrolases"/>
    <property type="match status" value="1"/>
</dbReference>
<dbReference type="SUPFAM" id="SSF52540">
    <property type="entry name" value="P-loop containing nucleoside triphosphate hydrolases"/>
    <property type="match status" value="2"/>
</dbReference>
<feature type="domain" description="SWIM-type" evidence="3">
    <location>
        <begin position="58"/>
        <end position="95"/>
    </location>
</feature>
<dbReference type="GO" id="GO:0005524">
    <property type="term" value="F:ATP binding"/>
    <property type="evidence" value="ECO:0007669"/>
    <property type="project" value="InterPro"/>
</dbReference>
<dbReference type="Pfam" id="PF08455">
    <property type="entry name" value="SNF2_assoc"/>
    <property type="match status" value="1"/>
</dbReference>
<name>A0A9D1XLX2_9FIRM</name>
<dbReference type="InterPro" id="IPR038718">
    <property type="entry name" value="SNF2-like_sf"/>
</dbReference>
<reference evidence="6" key="1">
    <citation type="journal article" date="2021" name="PeerJ">
        <title>Extensive microbial diversity within the chicken gut microbiome revealed by metagenomics and culture.</title>
        <authorList>
            <person name="Gilroy R."/>
            <person name="Ravi A."/>
            <person name="Getino M."/>
            <person name="Pursley I."/>
            <person name="Horton D.L."/>
            <person name="Alikhan N.F."/>
            <person name="Baker D."/>
            <person name="Gharbi K."/>
            <person name="Hall N."/>
            <person name="Watson M."/>
            <person name="Adriaenssens E.M."/>
            <person name="Foster-Nyarko E."/>
            <person name="Jarju S."/>
            <person name="Secka A."/>
            <person name="Antonio M."/>
            <person name="Oren A."/>
            <person name="Chaudhuri R.R."/>
            <person name="La Ragione R."/>
            <person name="Hildebrand F."/>
            <person name="Pallen M.J."/>
        </authorList>
    </citation>
    <scope>NUCLEOTIDE SEQUENCE</scope>
    <source>
        <strain evidence="6">ChiGjej1B1-14440</strain>
    </source>
</reference>
<evidence type="ECO:0000256" key="2">
    <source>
        <dbReference type="PROSITE-ProRule" id="PRU00325"/>
    </source>
</evidence>
<dbReference type="AlphaFoldDB" id="A0A9D1XLX2"/>
<dbReference type="CDD" id="cd18793">
    <property type="entry name" value="SF2_C_SNF"/>
    <property type="match status" value="1"/>
</dbReference>
<evidence type="ECO:0000313" key="7">
    <source>
        <dbReference type="Proteomes" id="UP000886724"/>
    </source>
</evidence>
<dbReference type="GO" id="GO:0016787">
    <property type="term" value="F:hydrolase activity"/>
    <property type="evidence" value="ECO:0007669"/>
    <property type="project" value="UniProtKB-KW"/>
</dbReference>
<dbReference type="SMART" id="SM00487">
    <property type="entry name" value="DEXDc"/>
    <property type="match status" value="1"/>
</dbReference>
<evidence type="ECO:0000259" key="3">
    <source>
        <dbReference type="PROSITE" id="PS50966"/>
    </source>
</evidence>
<dbReference type="GO" id="GO:0004386">
    <property type="term" value="F:helicase activity"/>
    <property type="evidence" value="ECO:0007669"/>
    <property type="project" value="UniProtKB-KW"/>
</dbReference>
<keyword evidence="6" id="KW-0347">Helicase</keyword>
<evidence type="ECO:0000313" key="6">
    <source>
        <dbReference type="EMBL" id="HIX81963.1"/>
    </source>
</evidence>
<dbReference type="InterPro" id="IPR013663">
    <property type="entry name" value="Helicase_SWF/SNF/SWI_bac"/>
</dbReference>
<dbReference type="InterPro" id="IPR049730">
    <property type="entry name" value="SNF2/RAD54-like_C"/>
</dbReference>
<dbReference type="InterPro" id="IPR000330">
    <property type="entry name" value="SNF2_N"/>
</dbReference>
<feature type="domain" description="Helicase ATP-binding" evidence="4">
    <location>
        <begin position="630"/>
        <end position="789"/>
    </location>
</feature>
<evidence type="ECO:0000259" key="5">
    <source>
        <dbReference type="PROSITE" id="PS51194"/>
    </source>
</evidence>
<evidence type="ECO:0000256" key="1">
    <source>
        <dbReference type="ARBA" id="ARBA00022801"/>
    </source>
</evidence>
<keyword evidence="2" id="KW-0862">Zinc</keyword>
<keyword evidence="2" id="KW-0863">Zinc-finger</keyword>
<dbReference type="Gene3D" id="3.40.50.10810">
    <property type="entry name" value="Tandem AAA-ATPase domain"/>
    <property type="match status" value="1"/>
</dbReference>
<dbReference type="Pfam" id="PF00271">
    <property type="entry name" value="Helicase_C"/>
    <property type="match status" value="1"/>
</dbReference>
<protein>
    <submittedName>
        <fullName evidence="6">DEAD/DEAH box helicase</fullName>
    </submittedName>
</protein>
<dbReference type="InterPro" id="IPR014001">
    <property type="entry name" value="Helicase_ATP-bd"/>
</dbReference>
<accession>A0A9D1XLX2</accession>
<evidence type="ECO:0000259" key="4">
    <source>
        <dbReference type="PROSITE" id="PS51192"/>
    </source>
</evidence>
<dbReference type="PROSITE" id="PS51194">
    <property type="entry name" value="HELICASE_CTER"/>
    <property type="match status" value="1"/>
</dbReference>
<dbReference type="CDD" id="cd18012">
    <property type="entry name" value="DEXQc_arch_SWI2_SNF2"/>
    <property type="match status" value="1"/>
</dbReference>
<dbReference type="SMART" id="SM00490">
    <property type="entry name" value="HELICc"/>
    <property type="match status" value="1"/>
</dbReference>
<keyword evidence="1" id="KW-0378">Hydrolase</keyword>
<feature type="domain" description="Helicase C-terminal" evidence="5">
    <location>
        <begin position="912"/>
        <end position="1062"/>
    </location>
</feature>
<sequence length="1076" mass="125878">MLVTDKELKSIVSDTRNLNIGRNYWQSGYVKKIKITADRNNHYLIKGVVDNDSYQNDCQITVDENNKIIDYQCDCFWCDDISACGHIAAVLFKVQELSPDYFPFIFEEKTNDENAFLQQLMLFQEKQKQARINSELSLTRNLINNYKEDKINQFSLISQSKKDIEVQIITSDYYALKFRVGNEKKYAIKNITKFIEAIEDNKLVKYGKQLEFVHTLNTFSEDALKIIELMKYCLNNQKYYEFYPYFGGFKNEIEIDSTNIDYIYETLSQLKNTNKQLDLYEIDRLIALNIIEQDDYYQIELEDFNGICGKKDIYLIEDNTIELIKLDNDGKALQFIKNCLNKDELLLSKKDVNDFNKYLFNDIKKYFDINGVNFSDSKTEAEAEVLTLYGDIDEYEQVKFYLECKQNNQIFYSFDHDGFNTSMDFDLIENYLKEISDVIDYNEHCVYLNLDNEKTYQFLNQGLPFLANYCEIMVSDALRKIGQKSQFSITVGVSIENDLLAIDIDSIDIPSQELTDVLNAYRRKKKFHRLKSGKLLYLESDELEELDNLMNDYHLSANMIEDGHLDMNVYRAFSIDNKADNSNHLVFNRSDVFKNVIDNFKNTKKQTFALSNHYQKILRDYQKFGYQWLRLITSYGFGGVLADDMGLGKTLQIIALLDECRDVNKTSLVVCPSSLLLNWHDEICRFSPNLKCKCVHGNLTKRKKAISAFDEADVLITTYDYMRRDYKLYEDYEFEFVILDEAQYIKNPKTKNASAVKSLNSKHRFALTGTPIENSLAELWSIFDFLMPDYLFNYHYFQGTYETPIVKNQDEDKQLELKKLISPFILRRNKRDVLKELPDKIEKTMLLEFSEEESKLYLANLMQVNKELQEKMHYEKVDRIVVLAMLTRLRQICCEPRLLYDNILHISSKLEGCLELIRNFQGNNQKVLLFSSFTSMLDLISDELEKQQISYYKLTGATSKEKRHQLVEQFQNDDTTVFLISLKAGGTGLNLTAAEAVIHFDPWWNMSAQNQATDRAYRIGQKNVVTVYKLVMKNSVEEKILELQNKKKNLADTFVENNEGNITSMSTEEIINLFSI</sequence>
<dbReference type="GO" id="GO:0008270">
    <property type="term" value="F:zinc ion binding"/>
    <property type="evidence" value="ECO:0007669"/>
    <property type="project" value="UniProtKB-KW"/>
</dbReference>
<dbReference type="Pfam" id="PF00176">
    <property type="entry name" value="SNF2-rel_dom"/>
    <property type="match status" value="1"/>
</dbReference>
<proteinExistence type="predicted"/>
<comment type="caution">
    <text evidence="6">The sequence shown here is derived from an EMBL/GenBank/DDBJ whole genome shotgun (WGS) entry which is preliminary data.</text>
</comment>
<dbReference type="EMBL" id="DXET01000183">
    <property type="protein sequence ID" value="HIX81963.1"/>
    <property type="molecule type" value="Genomic_DNA"/>
</dbReference>
<keyword evidence="6" id="KW-0547">Nucleotide-binding</keyword>
<gene>
    <name evidence="6" type="ORF">H9980_08350</name>
</gene>
<dbReference type="PROSITE" id="PS50966">
    <property type="entry name" value="ZF_SWIM"/>
    <property type="match status" value="1"/>
</dbReference>
<dbReference type="InterPro" id="IPR027417">
    <property type="entry name" value="P-loop_NTPase"/>
</dbReference>
<dbReference type="PROSITE" id="PS51192">
    <property type="entry name" value="HELICASE_ATP_BIND_1"/>
    <property type="match status" value="1"/>
</dbReference>
<dbReference type="Proteomes" id="UP000886724">
    <property type="component" value="Unassembled WGS sequence"/>
</dbReference>
<dbReference type="InterPro" id="IPR007527">
    <property type="entry name" value="Znf_SWIM"/>
</dbReference>
<reference evidence="6" key="2">
    <citation type="submission" date="2021-04" db="EMBL/GenBank/DDBJ databases">
        <authorList>
            <person name="Gilroy R."/>
        </authorList>
    </citation>
    <scope>NUCLEOTIDE SEQUENCE</scope>
    <source>
        <strain evidence="6">ChiGjej1B1-14440</strain>
    </source>
</reference>
<keyword evidence="2" id="KW-0479">Metal-binding</keyword>